<dbReference type="SUPFAM" id="SSF53448">
    <property type="entry name" value="Nucleotide-diphospho-sugar transferases"/>
    <property type="match status" value="1"/>
</dbReference>
<proteinExistence type="predicted"/>
<organism evidence="4 5">
    <name type="scientific">Hallerella porci</name>
    <dbReference type="NCBI Taxonomy" id="1945871"/>
    <lineage>
        <taxon>Bacteria</taxon>
        <taxon>Pseudomonadati</taxon>
        <taxon>Fibrobacterota</taxon>
        <taxon>Fibrobacteria</taxon>
        <taxon>Fibrobacterales</taxon>
        <taxon>Fibrobacteraceae</taxon>
        <taxon>Hallerella</taxon>
    </lineage>
</organism>
<feature type="domain" description="Glycosyltransferase 2-like" evidence="3">
    <location>
        <begin position="5"/>
        <end position="110"/>
    </location>
</feature>
<dbReference type="InterPro" id="IPR001173">
    <property type="entry name" value="Glyco_trans_2-like"/>
</dbReference>
<name>A0ABX5LHX9_9BACT</name>
<sequence>MNKVSVIIPVYNAEKFIARCVESILSQSFTETEILLIDDGSSDKSFEICKEYAIFDSRVISLHKENGGVSSARNYGIEKASGDWILFVDVDDYIDREYIEHFFKNPIHENILVIQNEYHDCYNGQNQQVKSVIHGSDVALGYFSVKDFCCLSQGLKKSSLGPYVKLFSAKIIKENKLRFMEGSAYCEDMLFFIRYLNHCDGIYHIGYTGYHYIITQGQASLTRRKIPYNEYLNSFFEYCECRKALLTKYKEIDISWCCRKLLSGCIYGLRGMMSSAVSQQQSLNTIRSVQYELNKMSFSFKQSNWKIFLFIFFIRKLNPKVTYSFLKLLSSKY</sequence>
<dbReference type="PANTHER" id="PTHR22916:SF51">
    <property type="entry name" value="GLYCOSYLTRANSFERASE EPSH-RELATED"/>
    <property type="match status" value="1"/>
</dbReference>
<evidence type="ECO:0000313" key="4">
    <source>
        <dbReference type="EMBL" id="PWK92650.1"/>
    </source>
</evidence>
<evidence type="ECO:0000256" key="1">
    <source>
        <dbReference type="ARBA" id="ARBA00022676"/>
    </source>
</evidence>
<evidence type="ECO:0000256" key="2">
    <source>
        <dbReference type="ARBA" id="ARBA00022679"/>
    </source>
</evidence>
<accession>A0ABX5LHX9</accession>
<protein>
    <submittedName>
        <fullName evidence="4">Glycosyl transferase family 2</fullName>
    </submittedName>
</protein>
<dbReference type="PANTHER" id="PTHR22916">
    <property type="entry name" value="GLYCOSYLTRANSFERASE"/>
    <property type="match status" value="1"/>
</dbReference>
<keyword evidence="1" id="KW-0328">Glycosyltransferase</keyword>
<dbReference type="InterPro" id="IPR029044">
    <property type="entry name" value="Nucleotide-diphossugar_trans"/>
</dbReference>
<gene>
    <name evidence="4" type="ORF">B0H50_1349</name>
</gene>
<comment type="caution">
    <text evidence="4">The sequence shown here is derived from an EMBL/GenBank/DDBJ whole genome shotgun (WGS) entry which is preliminary data.</text>
</comment>
<dbReference type="Gene3D" id="3.90.550.10">
    <property type="entry name" value="Spore Coat Polysaccharide Biosynthesis Protein SpsA, Chain A"/>
    <property type="match status" value="1"/>
</dbReference>
<dbReference type="Pfam" id="PF00535">
    <property type="entry name" value="Glycos_transf_2"/>
    <property type="match status" value="1"/>
</dbReference>
<reference evidence="4 5" key="1">
    <citation type="submission" date="2018-05" db="EMBL/GenBank/DDBJ databases">
        <title>Animal gut microbial communities from fecal samples from Wisconsin, USA.</title>
        <authorList>
            <person name="Neumann A."/>
        </authorList>
    </citation>
    <scope>NUCLEOTIDE SEQUENCE [LARGE SCALE GENOMIC DNA]</scope>
    <source>
        <strain evidence="4 5">UWS4</strain>
    </source>
</reference>
<dbReference type="Proteomes" id="UP000245523">
    <property type="component" value="Unassembled WGS sequence"/>
</dbReference>
<dbReference type="RefSeq" id="WP_109587797.1">
    <property type="nucleotide sequence ID" value="NZ_QGHD01000034.1"/>
</dbReference>
<keyword evidence="2 4" id="KW-0808">Transferase</keyword>
<keyword evidence="5" id="KW-1185">Reference proteome</keyword>
<dbReference type="EMBL" id="QGHD01000034">
    <property type="protein sequence ID" value="PWK92650.1"/>
    <property type="molecule type" value="Genomic_DNA"/>
</dbReference>
<dbReference type="CDD" id="cd00761">
    <property type="entry name" value="Glyco_tranf_GTA_type"/>
    <property type="match status" value="1"/>
</dbReference>
<dbReference type="GO" id="GO:0016740">
    <property type="term" value="F:transferase activity"/>
    <property type="evidence" value="ECO:0007669"/>
    <property type="project" value="UniProtKB-KW"/>
</dbReference>
<evidence type="ECO:0000313" key="5">
    <source>
        <dbReference type="Proteomes" id="UP000245523"/>
    </source>
</evidence>
<evidence type="ECO:0000259" key="3">
    <source>
        <dbReference type="Pfam" id="PF00535"/>
    </source>
</evidence>